<evidence type="ECO:0000256" key="2">
    <source>
        <dbReference type="ARBA" id="ARBA00022485"/>
    </source>
</evidence>
<dbReference type="AlphaFoldDB" id="A0A0E3PBL9"/>
<comment type="catalytic activity">
    <reaction evidence="12">
        <text>Hydrolyzes mismatched double-stranded DNA and polynucleotides, releasing free thymine.</text>
        <dbReference type="EC" id="3.2.2.29"/>
    </reaction>
</comment>
<dbReference type="InterPro" id="IPR005759">
    <property type="entry name" value="Nth"/>
</dbReference>
<dbReference type="EC" id="4.2.99.18" evidence="13"/>
<dbReference type="InterPro" id="IPR003651">
    <property type="entry name" value="Endonuclease3_FeS-loop_motif"/>
</dbReference>
<dbReference type="PATRIC" id="fig|1434119.4.peg.54"/>
<gene>
    <name evidence="13" type="primary">nth</name>
    <name evidence="15" type="ORF">MSSIH_0038</name>
</gene>
<dbReference type="GO" id="GO:0000703">
    <property type="term" value="F:oxidized pyrimidine nucleobase lesion DNA N-glycosylase activity"/>
    <property type="evidence" value="ECO:0007669"/>
    <property type="project" value="TreeGrafter"/>
</dbReference>
<dbReference type="GO" id="GO:0006289">
    <property type="term" value="P:nucleotide-excision repair"/>
    <property type="evidence" value="ECO:0007669"/>
    <property type="project" value="TreeGrafter"/>
</dbReference>
<keyword evidence="3 13" id="KW-0479">Metal-binding</keyword>
<dbReference type="FunFam" id="1.10.1670.10:FF:000001">
    <property type="entry name" value="Endonuclease III"/>
    <property type="match status" value="1"/>
</dbReference>
<dbReference type="InterPro" id="IPR000445">
    <property type="entry name" value="HhH_motif"/>
</dbReference>
<dbReference type="HAMAP" id="MF_00942">
    <property type="entry name" value="Nth"/>
    <property type="match status" value="1"/>
</dbReference>
<dbReference type="SUPFAM" id="SSF48150">
    <property type="entry name" value="DNA-glycosylase"/>
    <property type="match status" value="1"/>
</dbReference>
<dbReference type="KEGG" id="msz:MSSIH_0038"/>
<evidence type="ECO:0000256" key="4">
    <source>
        <dbReference type="ARBA" id="ARBA00022763"/>
    </source>
</evidence>
<evidence type="ECO:0000256" key="13">
    <source>
        <dbReference type="HAMAP-Rule" id="MF_00942"/>
    </source>
</evidence>
<evidence type="ECO:0000256" key="9">
    <source>
        <dbReference type="ARBA" id="ARBA00023204"/>
    </source>
</evidence>
<evidence type="ECO:0000313" key="15">
    <source>
        <dbReference type="EMBL" id="AKB30728.1"/>
    </source>
</evidence>
<dbReference type="InterPro" id="IPR011257">
    <property type="entry name" value="DNA_glycosylase"/>
</dbReference>
<dbReference type="PANTHER" id="PTHR43286:SF1">
    <property type="entry name" value="ENDONUCLEASE III-LIKE PROTEIN 1"/>
    <property type="match status" value="1"/>
</dbReference>
<dbReference type="GO" id="GO:0141016">
    <property type="term" value="F:G/T mismatch-specific thymine-DNA glycosylase activity"/>
    <property type="evidence" value="ECO:0007669"/>
    <property type="project" value="UniProtKB-EC"/>
</dbReference>
<keyword evidence="15" id="KW-0540">Nuclease</keyword>
<dbReference type="PIRSF" id="PIRSF001435">
    <property type="entry name" value="Nth"/>
    <property type="match status" value="1"/>
</dbReference>
<evidence type="ECO:0000259" key="14">
    <source>
        <dbReference type="SMART" id="SM00478"/>
    </source>
</evidence>
<comment type="similarity">
    <text evidence="1 13">Belongs to the Nth/MutY family.</text>
</comment>
<keyword evidence="5 13" id="KW-0378">Hydrolase</keyword>
<evidence type="ECO:0000256" key="11">
    <source>
        <dbReference type="ARBA" id="ARBA00023295"/>
    </source>
</evidence>
<evidence type="ECO:0000256" key="7">
    <source>
        <dbReference type="ARBA" id="ARBA00023014"/>
    </source>
</evidence>
<keyword evidence="15" id="KW-0255">Endonuclease</keyword>
<keyword evidence="7 13" id="KW-0411">Iron-sulfur</keyword>
<reference evidence="15 16" key="1">
    <citation type="submission" date="2014-07" db="EMBL/GenBank/DDBJ databases">
        <title>Methanogenic archaea and the global carbon cycle.</title>
        <authorList>
            <person name="Henriksen J.R."/>
            <person name="Luke J."/>
            <person name="Reinhart S."/>
            <person name="Benedict M.N."/>
            <person name="Youngblut N.D."/>
            <person name="Metcalf M.E."/>
            <person name="Whitaker R.J."/>
            <person name="Metcalf W.W."/>
        </authorList>
    </citation>
    <scope>NUCLEOTIDE SEQUENCE [LARGE SCALE GENOMIC DNA]</scope>
    <source>
        <strain evidence="15 16">HI350</strain>
    </source>
</reference>
<evidence type="ECO:0000256" key="8">
    <source>
        <dbReference type="ARBA" id="ARBA00023125"/>
    </source>
</evidence>
<dbReference type="GO" id="GO:0046872">
    <property type="term" value="F:metal ion binding"/>
    <property type="evidence" value="ECO:0007669"/>
    <property type="project" value="UniProtKB-KW"/>
</dbReference>
<keyword evidence="9 13" id="KW-0234">DNA repair</keyword>
<dbReference type="InterPro" id="IPR003265">
    <property type="entry name" value="HhH-GPD_domain"/>
</dbReference>
<dbReference type="Proteomes" id="UP000033092">
    <property type="component" value="Chromosome"/>
</dbReference>
<feature type="binding site" evidence="13">
    <location>
        <position position="195"/>
    </location>
    <ligand>
        <name>[4Fe-4S] cluster</name>
        <dbReference type="ChEBI" id="CHEBI:49883"/>
    </ligand>
</feature>
<dbReference type="SMART" id="SM00525">
    <property type="entry name" value="FES"/>
    <property type="match status" value="1"/>
</dbReference>
<dbReference type="InterPro" id="IPR004035">
    <property type="entry name" value="Endouclease-III_FeS-bd_BS"/>
</dbReference>
<comment type="catalytic activity">
    <reaction evidence="13">
        <text>2'-deoxyribonucleotide-(2'-deoxyribose 5'-phosphate)-2'-deoxyribonucleotide-DNA = a 3'-end 2'-deoxyribonucleotide-(2,3-dehydro-2,3-deoxyribose 5'-phosphate)-DNA + a 5'-end 5'-phospho-2'-deoxyribonucleoside-DNA + H(+)</text>
        <dbReference type="Rhea" id="RHEA:66592"/>
        <dbReference type="Rhea" id="RHEA-COMP:13180"/>
        <dbReference type="Rhea" id="RHEA-COMP:16897"/>
        <dbReference type="Rhea" id="RHEA-COMP:17067"/>
        <dbReference type="ChEBI" id="CHEBI:15378"/>
        <dbReference type="ChEBI" id="CHEBI:136412"/>
        <dbReference type="ChEBI" id="CHEBI:157695"/>
        <dbReference type="ChEBI" id="CHEBI:167181"/>
        <dbReference type="EC" id="4.2.99.18"/>
    </reaction>
</comment>
<dbReference type="HOGENOM" id="CLU_012862_3_4_2"/>
<dbReference type="Pfam" id="PF00730">
    <property type="entry name" value="HhH-GPD"/>
    <property type="match status" value="1"/>
</dbReference>
<name>A0A0E3PBL9_9EURY</name>
<protein>
    <recommendedName>
        <fullName evidence="13">Endonuclease III</fullName>
        <ecNumber evidence="13">4.2.99.18</ecNumber>
    </recommendedName>
    <alternativeName>
        <fullName evidence="13">DNA-(apurinic or apyrimidinic site) lyase</fullName>
    </alternativeName>
</protein>
<dbReference type="InterPro" id="IPR023170">
    <property type="entry name" value="HhH_base_excis_C"/>
</dbReference>
<evidence type="ECO:0000256" key="3">
    <source>
        <dbReference type="ARBA" id="ARBA00022723"/>
    </source>
</evidence>
<dbReference type="Pfam" id="PF10576">
    <property type="entry name" value="EndIII_4Fe-2S"/>
    <property type="match status" value="1"/>
</dbReference>
<dbReference type="PROSITE" id="PS00764">
    <property type="entry name" value="ENDONUCLEASE_III_1"/>
    <property type="match status" value="1"/>
</dbReference>
<evidence type="ECO:0000313" key="16">
    <source>
        <dbReference type="Proteomes" id="UP000033092"/>
    </source>
</evidence>
<dbReference type="GO" id="GO:0051539">
    <property type="term" value="F:4 iron, 4 sulfur cluster binding"/>
    <property type="evidence" value="ECO:0007669"/>
    <property type="project" value="UniProtKB-UniRule"/>
</dbReference>
<comment type="function">
    <text evidence="13">DNA repair enzyme that has both DNA N-glycosylase activity and AP-lyase activity. The DNA N-glycosylase activity releases various damaged pyrimidines from DNA by cleaving the N-glycosidic bond, leaving an AP (apurinic/apyrimidinic) site. The AP-lyase activity cleaves the phosphodiester bond 3' to the AP site by a beta-elimination, leaving a 3'-terminal unsaturated sugar and a product with a terminal 5'-phosphate.</text>
</comment>
<keyword evidence="10 13" id="KW-0456">Lyase</keyword>
<feature type="binding site" evidence="13">
    <location>
        <position position="211"/>
    </location>
    <ligand>
        <name>[4Fe-4S] cluster</name>
        <dbReference type="ChEBI" id="CHEBI:49883"/>
    </ligand>
</feature>
<dbReference type="GO" id="GO:0140078">
    <property type="term" value="F:class I DNA-(apurinic or apyrimidinic site) endonuclease activity"/>
    <property type="evidence" value="ECO:0007669"/>
    <property type="project" value="UniProtKB-EC"/>
</dbReference>
<comment type="cofactor">
    <cofactor evidence="13">
        <name>[4Fe-4S] cluster</name>
        <dbReference type="ChEBI" id="CHEBI:49883"/>
    </cofactor>
    <text evidence="13">Binds 1 [4Fe-4S] cluster.</text>
</comment>
<dbReference type="Gene3D" id="1.10.1670.10">
    <property type="entry name" value="Helix-hairpin-Helix base-excision DNA repair enzymes (C-terminal)"/>
    <property type="match status" value="1"/>
</dbReference>
<dbReference type="Gene3D" id="1.10.340.30">
    <property type="entry name" value="Hypothetical protein, domain 2"/>
    <property type="match status" value="1"/>
</dbReference>
<keyword evidence="4 13" id="KW-0227">DNA damage</keyword>
<feature type="binding site" evidence="13">
    <location>
        <position position="202"/>
    </location>
    <ligand>
        <name>[4Fe-4S] cluster</name>
        <dbReference type="ChEBI" id="CHEBI:49883"/>
    </ligand>
</feature>
<dbReference type="CDD" id="cd00056">
    <property type="entry name" value="ENDO3c"/>
    <property type="match status" value="1"/>
</dbReference>
<dbReference type="GO" id="GO:0006285">
    <property type="term" value="P:base-excision repair, AP site formation"/>
    <property type="evidence" value="ECO:0007669"/>
    <property type="project" value="TreeGrafter"/>
</dbReference>
<evidence type="ECO:0000256" key="5">
    <source>
        <dbReference type="ARBA" id="ARBA00022801"/>
    </source>
</evidence>
<keyword evidence="6 13" id="KW-0408">Iron</keyword>
<dbReference type="PANTHER" id="PTHR43286">
    <property type="entry name" value="ENDONUCLEASE III-LIKE PROTEIN 1"/>
    <property type="match status" value="1"/>
</dbReference>
<feature type="domain" description="HhH-GPD" evidence="14">
    <location>
        <begin position="46"/>
        <end position="193"/>
    </location>
</feature>
<feature type="binding site" evidence="13">
    <location>
        <position position="205"/>
    </location>
    <ligand>
        <name>[4Fe-4S] cluster</name>
        <dbReference type="ChEBI" id="CHEBI:49883"/>
    </ligand>
</feature>
<organism evidence="15 16">
    <name type="scientific">Methanosarcina siciliae HI350</name>
    <dbReference type="NCBI Taxonomy" id="1434119"/>
    <lineage>
        <taxon>Archaea</taxon>
        <taxon>Methanobacteriati</taxon>
        <taxon>Methanobacteriota</taxon>
        <taxon>Stenosarchaea group</taxon>
        <taxon>Methanomicrobia</taxon>
        <taxon>Methanosarcinales</taxon>
        <taxon>Methanosarcinaceae</taxon>
        <taxon>Methanosarcina</taxon>
    </lineage>
</organism>
<keyword evidence="2 13" id="KW-0004">4Fe-4S</keyword>
<dbReference type="SMART" id="SM00478">
    <property type="entry name" value="ENDO3c"/>
    <property type="match status" value="1"/>
</dbReference>
<evidence type="ECO:0000256" key="12">
    <source>
        <dbReference type="ARBA" id="ARBA00052915"/>
    </source>
</evidence>
<evidence type="ECO:0000256" key="1">
    <source>
        <dbReference type="ARBA" id="ARBA00008343"/>
    </source>
</evidence>
<dbReference type="EMBL" id="CP009507">
    <property type="protein sequence ID" value="AKB30728.1"/>
    <property type="molecule type" value="Genomic_DNA"/>
</dbReference>
<keyword evidence="8 13" id="KW-0238">DNA-binding</keyword>
<dbReference type="Pfam" id="PF00633">
    <property type="entry name" value="HHH"/>
    <property type="match status" value="1"/>
</dbReference>
<evidence type="ECO:0000256" key="6">
    <source>
        <dbReference type="ARBA" id="ARBA00023004"/>
    </source>
</evidence>
<evidence type="ECO:0000256" key="10">
    <source>
        <dbReference type="ARBA" id="ARBA00023239"/>
    </source>
</evidence>
<proteinExistence type="inferred from homology"/>
<sequence>MVFYIKRLLTLDMDLDELMRRLFELYPEGYTDGSRDPFFVLISTVMSHRTRDDVTYPAARKLFERFSTPEEMVEADVEEIEALIKDVGFYRVKAGRIKEISGILLEEYDGRVPDEMEALLKLPGVGRKTANCVLAHAFFKDALAVDTHVHRISNRLGLVETKTPEETELELIKIFPQKYWKHINLLLVKLGQNICRPISPKCELCVLKDMCPKILL</sequence>
<keyword evidence="11 13" id="KW-0326">Glycosidase</keyword>
<accession>A0A0E3PBL9</accession>
<dbReference type="GO" id="GO:0003677">
    <property type="term" value="F:DNA binding"/>
    <property type="evidence" value="ECO:0007669"/>
    <property type="project" value="UniProtKB-UniRule"/>
</dbReference>
<dbReference type="FunFam" id="1.10.340.30:FF:000001">
    <property type="entry name" value="Endonuclease III"/>
    <property type="match status" value="1"/>
</dbReference>